<gene>
    <name evidence="1" type="ORF">C1SCF055_LOCUS18802</name>
</gene>
<evidence type="ECO:0000313" key="3">
    <source>
        <dbReference type="EMBL" id="CAL4779251.1"/>
    </source>
</evidence>
<protein>
    <submittedName>
        <fullName evidence="3">EF-hand domain-containing protein</fullName>
    </submittedName>
</protein>
<reference evidence="1" key="1">
    <citation type="submission" date="2022-10" db="EMBL/GenBank/DDBJ databases">
        <authorList>
            <person name="Chen Y."/>
            <person name="Dougan E. K."/>
            <person name="Chan C."/>
            <person name="Rhodes N."/>
            <person name="Thang M."/>
        </authorList>
    </citation>
    <scope>NUCLEOTIDE SEQUENCE</scope>
</reference>
<comment type="caution">
    <text evidence="1">The sequence shown here is derived from an EMBL/GenBank/DDBJ whole genome shotgun (WGS) entry which is preliminary data.</text>
</comment>
<organism evidence="1">
    <name type="scientific">Cladocopium goreaui</name>
    <dbReference type="NCBI Taxonomy" id="2562237"/>
    <lineage>
        <taxon>Eukaryota</taxon>
        <taxon>Sar</taxon>
        <taxon>Alveolata</taxon>
        <taxon>Dinophyceae</taxon>
        <taxon>Suessiales</taxon>
        <taxon>Symbiodiniaceae</taxon>
        <taxon>Cladocopium</taxon>
    </lineage>
</organism>
<reference evidence="2" key="2">
    <citation type="submission" date="2024-04" db="EMBL/GenBank/DDBJ databases">
        <authorList>
            <person name="Chen Y."/>
            <person name="Shah S."/>
            <person name="Dougan E. K."/>
            <person name="Thang M."/>
            <person name="Chan C."/>
        </authorList>
    </citation>
    <scope>NUCLEOTIDE SEQUENCE [LARGE SCALE GENOMIC DNA]</scope>
</reference>
<dbReference type="OrthoDB" id="431281at2759"/>
<evidence type="ECO:0000313" key="1">
    <source>
        <dbReference type="EMBL" id="CAI3991939.1"/>
    </source>
</evidence>
<dbReference type="Proteomes" id="UP001152797">
    <property type="component" value="Unassembled WGS sequence"/>
</dbReference>
<dbReference type="AlphaFoldDB" id="A0A9P1FW87"/>
<name>A0A9P1FW87_9DINO</name>
<dbReference type="EMBL" id="CAMXCT030001652">
    <property type="protein sequence ID" value="CAL4779251.1"/>
    <property type="molecule type" value="Genomic_DNA"/>
</dbReference>
<keyword evidence="4" id="KW-1185">Reference proteome</keyword>
<proteinExistence type="predicted"/>
<accession>A0A9P1FW87</accession>
<sequence length="228" mass="25360">MTGNRSDAATETEVPRSFLAWCYERCNKAEQKHVLKDMSSLASILQSMFVCKKKAHGFMKWWSGAGMPHGVIFTDWREAKPLVEGLSEVAADYGKPLDEILGESIHICVIAQSSKIYLRALEWGKIVMNNQVKVVPQFSMAELKGYAKDCLKQEAFLDSGGLTCASDTLSETSASSGSTSPRLLCNSEEKLPWLNWTDLMIALQDPWQAALLEKAIKESSAQIEVYED</sequence>
<evidence type="ECO:0000313" key="4">
    <source>
        <dbReference type="Proteomes" id="UP001152797"/>
    </source>
</evidence>
<evidence type="ECO:0000313" key="2">
    <source>
        <dbReference type="EMBL" id="CAL1145314.1"/>
    </source>
</evidence>
<dbReference type="EMBL" id="CAMXCT020001652">
    <property type="protein sequence ID" value="CAL1145314.1"/>
    <property type="molecule type" value="Genomic_DNA"/>
</dbReference>
<dbReference type="EMBL" id="CAMXCT010001652">
    <property type="protein sequence ID" value="CAI3991939.1"/>
    <property type="molecule type" value="Genomic_DNA"/>
</dbReference>